<dbReference type="AlphaFoldDB" id="A0A9D1AHT8"/>
<evidence type="ECO:0000256" key="5">
    <source>
        <dbReference type="ARBA" id="ARBA00012135"/>
    </source>
</evidence>
<evidence type="ECO:0000256" key="3">
    <source>
        <dbReference type="ARBA" id="ARBA00004769"/>
    </source>
</evidence>
<dbReference type="Proteomes" id="UP000886749">
    <property type="component" value="Unassembled WGS sequence"/>
</dbReference>
<evidence type="ECO:0000256" key="6">
    <source>
        <dbReference type="ARBA" id="ARBA00012963"/>
    </source>
</evidence>
<name>A0A9D1AHT8_9FIRM</name>
<accession>A0A9D1AHT8</accession>
<evidence type="ECO:0000256" key="7">
    <source>
        <dbReference type="ARBA" id="ARBA00019161"/>
    </source>
</evidence>
<dbReference type="GO" id="GO:0005524">
    <property type="term" value="F:ATP binding"/>
    <property type="evidence" value="ECO:0007669"/>
    <property type="project" value="UniProtKB-KW"/>
</dbReference>
<dbReference type="PANTHER" id="PTHR20858">
    <property type="entry name" value="PHOSPHOMETHYLPYRIMIDINE KINASE"/>
    <property type="match status" value="1"/>
</dbReference>
<comment type="caution">
    <text evidence="18">The sequence shown here is derived from an EMBL/GenBank/DDBJ whole genome shotgun (WGS) entry which is preliminary data.</text>
</comment>
<keyword evidence="12" id="KW-0784">Thiamine biosynthesis</keyword>
<dbReference type="EMBL" id="DVGY01000034">
    <property type="protein sequence ID" value="HIR40467.1"/>
    <property type="molecule type" value="Genomic_DNA"/>
</dbReference>
<dbReference type="EC" id="2.7.1.49" evidence="5"/>
<dbReference type="GO" id="GO:0008972">
    <property type="term" value="F:phosphomethylpyrimidine kinase activity"/>
    <property type="evidence" value="ECO:0007669"/>
    <property type="project" value="UniProtKB-EC"/>
</dbReference>
<feature type="region of interest" description="Disordered" evidence="16">
    <location>
        <begin position="243"/>
        <end position="267"/>
    </location>
</feature>
<dbReference type="CDD" id="cd01169">
    <property type="entry name" value="HMPP_kinase"/>
    <property type="match status" value="1"/>
</dbReference>
<evidence type="ECO:0000256" key="16">
    <source>
        <dbReference type="SAM" id="MobiDB-lite"/>
    </source>
</evidence>
<evidence type="ECO:0000256" key="15">
    <source>
        <dbReference type="ARBA" id="ARBA00043176"/>
    </source>
</evidence>
<evidence type="ECO:0000256" key="11">
    <source>
        <dbReference type="ARBA" id="ARBA00022840"/>
    </source>
</evidence>
<dbReference type="PANTHER" id="PTHR20858:SF17">
    <property type="entry name" value="HYDROXYMETHYLPYRIMIDINE_PHOSPHOMETHYLPYRIMIDINE KINASE THI20-RELATED"/>
    <property type="match status" value="1"/>
</dbReference>
<sequence length="267" mass="28396">MPVALTIAGSDCTGGAGIQADLKTFAAHGVYGESVITSVVAENTCQVFSRQDISPEMVTAQLDAVYRDIPPDAVKLGMLPTVQVVEAVADWLTAHPGRPVVTDPVLVATSGDDLVERRALETIQTRLLPITDILTPNLPEAEALTGIAVNDEVSMKAAAAILCNQGAKAVLVKGGHLQGEALDILCDGKEYYRFSTPRIPTRCTHGTGCTLSSAIAANLALGKPLVEAVRLAKEYLQEAIRQGTPLGKGHGPTHHMHPYYRWDTQPK</sequence>
<dbReference type="Pfam" id="PF08543">
    <property type="entry name" value="Phos_pyr_kin"/>
    <property type="match status" value="1"/>
</dbReference>
<evidence type="ECO:0000256" key="13">
    <source>
        <dbReference type="ARBA" id="ARBA00037917"/>
    </source>
</evidence>
<evidence type="ECO:0000313" key="19">
    <source>
        <dbReference type="Proteomes" id="UP000886749"/>
    </source>
</evidence>
<comment type="pathway">
    <text evidence="13">Cofactor biosynthesis; thiamine diphosphate biosynthesis; 4-amino-2-methyl-5-diphosphomethylpyrimidine from 5-amino-1-(5-phospho-D-ribosyl)imidazole: step 2/3.</text>
</comment>
<feature type="domain" description="Pyridoxamine kinase/Phosphomethylpyrimidine kinase" evidence="17">
    <location>
        <begin position="11"/>
        <end position="254"/>
    </location>
</feature>
<keyword evidence="10 18" id="KW-0418">Kinase</keyword>
<evidence type="ECO:0000256" key="14">
    <source>
        <dbReference type="ARBA" id="ARBA00042102"/>
    </source>
</evidence>
<evidence type="ECO:0000256" key="10">
    <source>
        <dbReference type="ARBA" id="ARBA00022777"/>
    </source>
</evidence>
<reference evidence="18" key="2">
    <citation type="journal article" date="2021" name="PeerJ">
        <title>Extensive microbial diversity within the chicken gut microbiome revealed by metagenomics and culture.</title>
        <authorList>
            <person name="Gilroy R."/>
            <person name="Ravi A."/>
            <person name="Getino M."/>
            <person name="Pursley I."/>
            <person name="Horton D.L."/>
            <person name="Alikhan N.F."/>
            <person name="Baker D."/>
            <person name="Gharbi K."/>
            <person name="Hall N."/>
            <person name="Watson M."/>
            <person name="Adriaenssens E.M."/>
            <person name="Foster-Nyarko E."/>
            <person name="Jarju S."/>
            <person name="Secka A."/>
            <person name="Antonio M."/>
            <person name="Oren A."/>
            <person name="Chaudhuri R.R."/>
            <person name="La Ragione R."/>
            <person name="Hildebrand F."/>
            <person name="Pallen M.J."/>
        </authorList>
    </citation>
    <scope>NUCLEOTIDE SEQUENCE</scope>
    <source>
        <strain evidence="18">CHK184-25365</strain>
    </source>
</reference>
<keyword evidence="9" id="KW-0547">Nucleotide-binding</keyword>
<dbReference type="GO" id="GO:0009228">
    <property type="term" value="P:thiamine biosynthetic process"/>
    <property type="evidence" value="ECO:0007669"/>
    <property type="project" value="UniProtKB-KW"/>
</dbReference>
<evidence type="ECO:0000256" key="9">
    <source>
        <dbReference type="ARBA" id="ARBA00022741"/>
    </source>
</evidence>
<evidence type="ECO:0000256" key="1">
    <source>
        <dbReference type="ARBA" id="ARBA00000151"/>
    </source>
</evidence>
<keyword evidence="11" id="KW-0067">ATP-binding</keyword>
<proteinExistence type="inferred from homology"/>
<dbReference type="InterPro" id="IPR004399">
    <property type="entry name" value="HMP/HMP-P_kinase_dom"/>
</dbReference>
<dbReference type="InterPro" id="IPR029056">
    <property type="entry name" value="Ribokinase-like"/>
</dbReference>
<comment type="similarity">
    <text evidence="4">Belongs to the ThiD family.</text>
</comment>
<reference evidence="18" key="1">
    <citation type="submission" date="2020-10" db="EMBL/GenBank/DDBJ databases">
        <authorList>
            <person name="Gilroy R."/>
        </authorList>
    </citation>
    <scope>NUCLEOTIDE SEQUENCE</scope>
    <source>
        <strain evidence="18">CHK184-25365</strain>
    </source>
</reference>
<organism evidence="18 19">
    <name type="scientific">Candidatus Egerieicola pullicola</name>
    <dbReference type="NCBI Taxonomy" id="2840775"/>
    <lineage>
        <taxon>Bacteria</taxon>
        <taxon>Bacillati</taxon>
        <taxon>Bacillota</taxon>
        <taxon>Clostridia</taxon>
        <taxon>Eubacteriales</taxon>
        <taxon>Oscillospiraceae</taxon>
        <taxon>Oscillospiraceae incertae sedis</taxon>
        <taxon>Candidatus Egerieicola</taxon>
    </lineage>
</organism>
<dbReference type="GO" id="GO:0008902">
    <property type="term" value="F:hydroxymethylpyrimidine kinase activity"/>
    <property type="evidence" value="ECO:0007669"/>
    <property type="project" value="UniProtKB-EC"/>
</dbReference>
<comment type="catalytic activity">
    <reaction evidence="1">
        <text>4-amino-5-hydroxymethyl-2-methylpyrimidine + ATP = 4-amino-2-methyl-5-(phosphooxymethyl)pyrimidine + ADP + H(+)</text>
        <dbReference type="Rhea" id="RHEA:23096"/>
        <dbReference type="ChEBI" id="CHEBI:15378"/>
        <dbReference type="ChEBI" id="CHEBI:16892"/>
        <dbReference type="ChEBI" id="CHEBI:30616"/>
        <dbReference type="ChEBI" id="CHEBI:58354"/>
        <dbReference type="ChEBI" id="CHEBI:456216"/>
        <dbReference type="EC" id="2.7.1.49"/>
    </reaction>
</comment>
<evidence type="ECO:0000259" key="17">
    <source>
        <dbReference type="Pfam" id="PF08543"/>
    </source>
</evidence>
<gene>
    <name evidence="18" type="primary">thiD</name>
    <name evidence="18" type="ORF">IAB36_01405</name>
</gene>
<dbReference type="SUPFAM" id="SSF53613">
    <property type="entry name" value="Ribokinase-like"/>
    <property type="match status" value="1"/>
</dbReference>
<dbReference type="FunFam" id="3.40.1190.20:FF:000003">
    <property type="entry name" value="Phosphomethylpyrimidine kinase ThiD"/>
    <property type="match status" value="1"/>
</dbReference>
<dbReference type="InterPro" id="IPR013749">
    <property type="entry name" value="PM/HMP-P_kinase-1"/>
</dbReference>
<comment type="catalytic activity">
    <reaction evidence="2">
        <text>4-amino-2-methyl-5-(phosphooxymethyl)pyrimidine + ATP = 4-amino-2-methyl-5-(diphosphooxymethyl)pyrimidine + ADP</text>
        <dbReference type="Rhea" id="RHEA:19893"/>
        <dbReference type="ChEBI" id="CHEBI:30616"/>
        <dbReference type="ChEBI" id="CHEBI:57841"/>
        <dbReference type="ChEBI" id="CHEBI:58354"/>
        <dbReference type="ChEBI" id="CHEBI:456216"/>
        <dbReference type="EC" id="2.7.4.7"/>
    </reaction>
</comment>
<evidence type="ECO:0000256" key="12">
    <source>
        <dbReference type="ARBA" id="ARBA00022977"/>
    </source>
</evidence>
<evidence type="ECO:0000256" key="8">
    <source>
        <dbReference type="ARBA" id="ARBA00022679"/>
    </source>
</evidence>
<evidence type="ECO:0000256" key="4">
    <source>
        <dbReference type="ARBA" id="ARBA00009879"/>
    </source>
</evidence>
<dbReference type="Gene3D" id="3.40.1190.20">
    <property type="match status" value="1"/>
</dbReference>
<dbReference type="GO" id="GO:0005829">
    <property type="term" value="C:cytosol"/>
    <property type="evidence" value="ECO:0007669"/>
    <property type="project" value="TreeGrafter"/>
</dbReference>
<keyword evidence="8 18" id="KW-0808">Transferase</keyword>
<evidence type="ECO:0000256" key="2">
    <source>
        <dbReference type="ARBA" id="ARBA00000565"/>
    </source>
</evidence>
<evidence type="ECO:0000313" key="18">
    <source>
        <dbReference type="EMBL" id="HIR40467.1"/>
    </source>
</evidence>
<dbReference type="NCBIfam" id="TIGR00097">
    <property type="entry name" value="HMP-P_kinase"/>
    <property type="match status" value="1"/>
</dbReference>
<dbReference type="EC" id="2.7.4.7" evidence="6"/>
<protein>
    <recommendedName>
        <fullName evidence="7">Hydroxymethylpyrimidine/phosphomethylpyrimidine kinase</fullName>
        <ecNumber evidence="5">2.7.1.49</ecNumber>
        <ecNumber evidence="6">2.7.4.7</ecNumber>
    </recommendedName>
    <alternativeName>
        <fullName evidence="14">Hydroxymethylpyrimidine kinase</fullName>
    </alternativeName>
    <alternativeName>
        <fullName evidence="15">Hydroxymethylpyrimidine phosphate kinase</fullName>
    </alternativeName>
</protein>
<comment type="pathway">
    <text evidence="3">Cofactor biosynthesis; thiamine diphosphate biosynthesis; 4-amino-2-methyl-5-diphosphomethylpyrimidine from 5-amino-1-(5-phospho-D-ribosyl)imidazole: step 3/3.</text>
</comment>